<gene>
    <name evidence="7" type="ORF">NEMBOFW57_006346</name>
</gene>
<feature type="transmembrane region" description="Helical" evidence="6">
    <location>
        <begin position="137"/>
        <end position="155"/>
    </location>
</feature>
<dbReference type="GO" id="GO:0012505">
    <property type="term" value="C:endomembrane system"/>
    <property type="evidence" value="ECO:0007669"/>
    <property type="project" value="UniProtKB-SubCell"/>
</dbReference>
<keyword evidence="4 6" id="KW-1133">Transmembrane helix</keyword>
<comment type="subcellular location">
    <subcellularLocation>
        <location evidence="1">Endomembrane system</location>
        <topology evidence="1">Multi-pass membrane protein</topology>
    </subcellularLocation>
</comment>
<dbReference type="GO" id="GO:0030026">
    <property type="term" value="P:intracellular manganese ion homeostasis"/>
    <property type="evidence" value="ECO:0007669"/>
    <property type="project" value="InterPro"/>
</dbReference>
<organism evidence="7 8">
    <name type="scientific">Staphylotrichum longicolle</name>
    <dbReference type="NCBI Taxonomy" id="669026"/>
    <lineage>
        <taxon>Eukaryota</taxon>
        <taxon>Fungi</taxon>
        <taxon>Dikarya</taxon>
        <taxon>Ascomycota</taxon>
        <taxon>Pezizomycotina</taxon>
        <taxon>Sordariomycetes</taxon>
        <taxon>Sordariomycetidae</taxon>
        <taxon>Sordariales</taxon>
        <taxon>Chaetomiaceae</taxon>
        <taxon>Staphylotrichum</taxon>
    </lineage>
</organism>
<evidence type="ECO:0000313" key="8">
    <source>
        <dbReference type="Proteomes" id="UP001197093"/>
    </source>
</evidence>
<dbReference type="InterPro" id="IPR008217">
    <property type="entry name" value="Ccc1_fam"/>
</dbReference>
<keyword evidence="8" id="KW-1185">Reference proteome</keyword>
<dbReference type="Pfam" id="PF01988">
    <property type="entry name" value="VIT1"/>
    <property type="match status" value="1"/>
</dbReference>
<dbReference type="Proteomes" id="UP001197093">
    <property type="component" value="Unassembled WGS sequence"/>
</dbReference>
<proteinExistence type="inferred from homology"/>
<sequence length="184" mass="19995">MAEICAGSISMGIGGYLSARGEVAAAVTAKQMEGYDNDAENTISVPDEKSLRVFEDVVVRYLDPLGLPLQLREAVTQHIFSSPAILEALNTQESEHQGEDEKLPSPFTAGLSVAVGYLLGGMIPLFPYFLVSEVKDGMVWSFVTCAVALFVFGFCKDFMLSGRARPGTVEGTSNKVRWRDRSYA</sequence>
<comment type="caution">
    <text evidence="7">The sequence shown here is derived from an EMBL/GenBank/DDBJ whole genome shotgun (WGS) entry which is preliminary data.</text>
</comment>
<accession>A0AAD4HZD6</accession>
<dbReference type="GO" id="GO:0005384">
    <property type="term" value="F:manganese ion transmembrane transporter activity"/>
    <property type="evidence" value="ECO:0007669"/>
    <property type="project" value="InterPro"/>
</dbReference>
<evidence type="ECO:0000313" key="7">
    <source>
        <dbReference type="EMBL" id="KAG7289967.1"/>
    </source>
</evidence>
<dbReference type="PANTHER" id="PTHR31851">
    <property type="entry name" value="FE(2+)/MN(2+) TRANSPORTER PCL1"/>
    <property type="match status" value="1"/>
</dbReference>
<keyword evidence="5 6" id="KW-0472">Membrane</keyword>
<dbReference type="AlphaFoldDB" id="A0AAD4HZD6"/>
<feature type="transmembrane region" description="Helical" evidence="6">
    <location>
        <begin position="107"/>
        <end position="131"/>
    </location>
</feature>
<reference evidence="7" key="1">
    <citation type="submission" date="2023-02" db="EMBL/GenBank/DDBJ databases">
        <authorList>
            <person name="Palmer J.M."/>
        </authorList>
    </citation>
    <scope>NUCLEOTIDE SEQUENCE</scope>
    <source>
        <strain evidence="7">FW57</strain>
    </source>
</reference>
<name>A0AAD4HZD6_9PEZI</name>
<dbReference type="EMBL" id="JAHCVI010000002">
    <property type="protein sequence ID" value="KAG7289967.1"/>
    <property type="molecule type" value="Genomic_DNA"/>
</dbReference>
<protein>
    <submittedName>
        <fullName evidence="7">Uncharacterized protein</fullName>
    </submittedName>
</protein>
<evidence type="ECO:0000256" key="4">
    <source>
        <dbReference type="ARBA" id="ARBA00022989"/>
    </source>
</evidence>
<evidence type="ECO:0000256" key="2">
    <source>
        <dbReference type="ARBA" id="ARBA00007049"/>
    </source>
</evidence>
<comment type="similarity">
    <text evidence="2">Belongs to the CCC1 family.</text>
</comment>
<evidence type="ECO:0000256" key="3">
    <source>
        <dbReference type="ARBA" id="ARBA00022692"/>
    </source>
</evidence>
<evidence type="ECO:0000256" key="1">
    <source>
        <dbReference type="ARBA" id="ARBA00004127"/>
    </source>
</evidence>
<evidence type="ECO:0000256" key="6">
    <source>
        <dbReference type="SAM" id="Phobius"/>
    </source>
</evidence>
<evidence type="ECO:0000256" key="5">
    <source>
        <dbReference type="ARBA" id="ARBA00023136"/>
    </source>
</evidence>
<keyword evidence="3 6" id="KW-0812">Transmembrane</keyword>